<dbReference type="Gene3D" id="3.40.50.1820">
    <property type="entry name" value="alpha/beta hydrolase"/>
    <property type="match status" value="1"/>
</dbReference>
<dbReference type="RefSeq" id="WP_259540072.1">
    <property type="nucleotide sequence ID" value="NZ_JANLCJ010000005.1"/>
</dbReference>
<dbReference type="InterPro" id="IPR051411">
    <property type="entry name" value="Polyketide_trans_af380"/>
</dbReference>
<name>A0ABT2H5F0_9MICO</name>
<feature type="domain" description="Xaa-Pro dipeptidyl-peptidase-like" evidence="1">
    <location>
        <begin position="11"/>
        <end position="276"/>
    </location>
</feature>
<sequence length="311" mass="35122">MRRDIEFQSEGDTIRGWLFTPDEGEGPFPTVVMAGGWCYVKEIVQPTYAEMFAQNGIAAILFDYRNFGDSGGERRQHIDPWMQIADYRHAIDFAETLDEVDSSRIGVWGLSYSGGHSLILSAIDSRIKCAVSQIPVVEGYLNMRLANGTVNFRRLEKAILEARRKRFAGEGETMVPHFTLDTGNEISAWPFPEGYEVFHTFQQNEAPNYDFDATLESVDLLMTYDIRPFLHRIVNTPTLMIVAENDDITLWDEAIGAYNAIPTSKKRLVVIDKSDHLALYSNQSLLIRAATAATDWFVERLKPLGQESVPA</sequence>
<evidence type="ECO:0000259" key="1">
    <source>
        <dbReference type="Pfam" id="PF02129"/>
    </source>
</evidence>
<proteinExistence type="predicted"/>
<dbReference type="Proteomes" id="UP001165586">
    <property type="component" value="Unassembled WGS sequence"/>
</dbReference>
<dbReference type="Gene3D" id="1.10.10.800">
    <property type="match status" value="1"/>
</dbReference>
<comment type="caution">
    <text evidence="2">The sequence shown here is derived from an EMBL/GenBank/DDBJ whole genome shotgun (WGS) entry which is preliminary data.</text>
</comment>
<gene>
    <name evidence="2" type="ORF">N1032_15570</name>
</gene>
<organism evidence="2 3">
    <name type="scientific">Herbiconiux daphne</name>
    <dbReference type="NCBI Taxonomy" id="2970914"/>
    <lineage>
        <taxon>Bacteria</taxon>
        <taxon>Bacillati</taxon>
        <taxon>Actinomycetota</taxon>
        <taxon>Actinomycetes</taxon>
        <taxon>Micrococcales</taxon>
        <taxon>Microbacteriaceae</taxon>
        <taxon>Herbiconiux</taxon>
    </lineage>
</organism>
<accession>A0ABT2H5F0</accession>
<reference evidence="2" key="1">
    <citation type="submission" date="2022-08" db="EMBL/GenBank/DDBJ databases">
        <authorList>
            <person name="Deng Y."/>
            <person name="Han X.-F."/>
            <person name="Zhang Y.-Q."/>
        </authorList>
    </citation>
    <scope>NUCLEOTIDE SEQUENCE</scope>
    <source>
        <strain evidence="2">CPCC 203386</strain>
    </source>
</reference>
<dbReference type="InterPro" id="IPR029058">
    <property type="entry name" value="AB_hydrolase_fold"/>
</dbReference>
<evidence type="ECO:0000313" key="2">
    <source>
        <dbReference type="EMBL" id="MCS5735165.1"/>
    </source>
</evidence>
<dbReference type="InterPro" id="IPR000383">
    <property type="entry name" value="Xaa-Pro-like_dom"/>
</dbReference>
<dbReference type="EMBL" id="JANLCJ010000005">
    <property type="protein sequence ID" value="MCS5735165.1"/>
    <property type="molecule type" value="Genomic_DNA"/>
</dbReference>
<keyword evidence="2" id="KW-0378">Hydrolase</keyword>
<dbReference type="Pfam" id="PF02129">
    <property type="entry name" value="Peptidase_S15"/>
    <property type="match status" value="1"/>
</dbReference>
<protein>
    <submittedName>
        <fullName evidence="2">Alpha/beta hydrolase</fullName>
    </submittedName>
</protein>
<dbReference type="PANTHER" id="PTHR47751:SF2">
    <property type="entry name" value="DLTD N-TERMINAL DOMAIN PROTEIN (AFU_ORTHOLOGUE AFUA_8G00380)-RELATED"/>
    <property type="match status" value="1"/>
</dbReference>
<evidence type="ECO:0000313" key="3">
    <source>
        <dbReference type="Proteomes" id="UP001165586"/>
    </source>
</evidence>
<keyword evidence="3" id="KW-1185">Reference proteome</keyword>
<dbReference type="PANTHER" id="PTHR47751">
    <property type="entry name" value="SUPERFAMILY HYDROLASE, PUTATIVE (AFU_ORTHOLOGUE AFUA_2G16580)-RELATED"/>
    <property type="match status" value="1"/>
</dbReference>
<dbReference type="GO" id="GO:0016787">
    <property type="term" value="F:hydrolase activity"/>
    <property type="evidence" value="ECO:0007669"/>
    <property type="project" value="UniProtKB-KW"/>
</dbReference>
<dbReference type="SUPFAM" id="SSF53474">
    <property type="entry name" value="alpha/beta-Hydrolases"/>
    <property type="match status" value="1"/>
</dbReference>